<organism evidence="2">
    <name type="scientific">uncultured bacterium 888</name>
    <dbReference type="NCBI Taxonomy" id="548896"/>
    <lineage>
        <taxon>Bacteria</taxon>
        <taxon>environmental samples</taxon>
    </lineage>
</organism>
<dbReference type="AlphaFoldDB" id="B8R8Q5"/>
<dbReference type="EMBL" id="EU910853">
    <property type="protein sequence ID" value="ACF98061.1"/>
    <property type="molecule type" value="Genomic_DNA"/>
</dbReference>
<feature type="transmembrane region" description="Helical" evidence="1">
    <location>
        <begin position="12"/>
        <end position="38"/>
    </location>
</feature>
<feature type="transmembrane region" description="Helical" evidence="1">
    <location>
        <begin position="245"/>
        <end position="266"/>
    </location>
</feature>
<feature type="transmembrane region" description="Helical" evidence="1">
    <location>
        <begin position="105"/>
        <end position="130"/>
    </location>
</feature>
<name>B8R8Q5_9BACT</name>
<feature type="transmembrane region" description="Helical" evidence="1">
    <location>
        <begin position="327"/>
        <end position="346"/>
    </location>
</feature>
<keyword evidence="1" id="KW-1133">Transmembrane helix</keyword>
<feature type="transmembrane region" description="Helical" evidence="1">
    <location>
        <begin position="286"/>
        <end position="315"/>
    </location>
</feature>
<evidence type="ECO:0000313" key="2">
    <source>
        <dbReference type="EMBL" id="ACF98061.1"/>
    </source>
</evidence>
<keyword evidence="1" id="KW-0812">Transmembrane</keyword>
<feature type="transmembrane region" description="Helical" evidence="1">
    <location>
        <begin position="174"/>
        <end position="193"/>
    </location>
</feature>
<reference evidence="2" key="1">
    <citation type="journal article" date="2009" name="Appl. Environ. Microbiol.">
        <title>Characterization of denitrification gene clusters of soil bacteria via a metagenomic approach.</title>
        <authorList>
            <person name="Demaneche S."/>
            <person name="Philippot L."/>
            <person name="David M.M."/>
            <person name="Navarro E."/>
            <person name="Vogel T.M."/>
            <person name="Simonet P."/>
        </authorList>
    </citation>
    <scope>NUCLEOTIDE SEQUENCE</scope>
</reference>
<keyword evidence="1" id="KW-0472">Membrane</keyword>
<feature type="transmembrane region" description="Helical" evidence="1">
    <location>
        <begin position="213"/>
        <end position="233"/>
    </location>
</feature>
<proteinExistence type="predicted"/>
<evidence type="ECO:0000256" key="1">
    <source>
        <dbReference type="SAM" id="Phobius"/>
    </source>
</evidence>
<protein>
    <submittedName>
        <fullName evidence="2">Uncharacterized protein</fullName>
    </submittedName>
</protein>
<accession>B8R8Q5</accession>
<sequence length="597" mass="64962">MPSSPALAHSGFGVIAAILLLALLASGATLIASTLLVWRYRRKVDRLMSMRAGALSARDAGVRTMGHPSDDTGKHAADPFLSVGCQGDRAGRLFRRMLEDSRRHACKYALAGSSFALVVAVGAFAAFSQIQVNYLAAASHPLQLVFLFWTFSWPVVLTINIVAARSWRNRWRNVAVYFAVLAVLGALVALTPTEAPFRAGEIVLPAWHGESPLRLAMKWSTFNAFPTLLVLVFRHNRIRAIAPMVLSFMTVVCAGVLAVIAAAFLYQTASLQVISAAIDSLGMSTVAATAGYLLLLCALAVTVSTVLGWLLLVWIRRRYQRKKASDQSLAIDALWLIFVTFYTVVLSSAGPGWALVAMAAFLLFELVVWAGDRILRLKRVADPATLLVLRVFALGRRSEALFDILARRWRYVGHVNLIAAADLALSTIAPHRFLAFISGRLDRVFIRDEASLTHAVAGMDRECDADGRFRINDFFCHADTWQGALAVLIGRTDVVLMDLRGLSAGNVGCVYEIRQLVNTVPVERLVFVVDVSTDHPFLQQTWGNACLDLPAGSPNSGRPDLAPRLFELDSPAPQAIDDLLLRMCVAAGTGPLGATTR</sequence>
<feature type="transmembrane region" description="Helical" evidence="1">
    <location>
        <begin position="142"/>
        <end position="162"/>
    </location>
</feature>